<evidence type="ECO:0000313" key="2">
    <source>
        <dbReference type="Proteomes" id="UP000182649"/>
    </source>
</evidence>
<name>A0A1I7IXN5_9PROT</name>
<dbReference type="OrthoDB" id="8548146at2"/>
<protein>
    <recommendedName>
        <fullName evidence="3">TubC N-terminal docking domain-containing protein</fullName>
    </recommendedName>
</protein>
<evidence type="ECO:0008006" key="3">
    <source>
        <dbReference type="Google" id="ProtNLM"/>
    </source>
</evidence>
<gene>
    <name evidence="1" type="ORF">SAMN05216417_13112</name>
</gene>
<dbReference type="AlphaFoldDB" id="A0A1I7IXN5"/>
<dbReference type="RefSeq" id="WP_074976052.1">
    <property type="nucleotide sequence ID" value="NZ_FPBZ01000031.1"/>
</dbReference>
<proteinExistence type="predicted"/>
<sequence length="124" mass="13632">MSPREIIEQIAADGLTLSVSEDGNLKIVGDESAVNIWLKVIRECKQEILSELQSKKYVIRVTDASTDPVIVNVSIKGIGAFDMAIPHAHYDGLALLEVIEQHSLEAERKTGSNVYPFPDKRSVA</sequence>
<accession>A0A1I7IXN5</accession>
<dbReference type="Proteomes" id="UP000182649">
    <property type="component" value="Unassembled WGS sequence"/>
</dbReference>
<dbReference type="EMBL" id="FPBZ01000031">
    <property type="protein sequence ID" value="SFU77723.1"/>
    <property type="molecule type" value="Genomic_DNA"/>
</dbReference>
<reference evidence="1 2" key="1">
    <citation type="submission" date="2016-10" db="EMBL/GenBank/DDBJ databases">
        <authorList>
            <person name="de Groot N.N."/>
        </authorList>
    </citation>
    <scope>NUCLEOTIDE SEQUENCE [LARGE SCALE GENOMIC DNA]</scope>
    <source>
        <strain evidence="1 2">Nl14</strain>
    </source>
</reference>
<evidence type="ECO:0000313" key="1">
    <source>
        <dbReference type="EMBL" id="SFU77723.1"/>
    </source>
</evidence>
<organism evidence="1 2">
    <name type="scientific">Nitrosospira multiformis</name>
    <dbReference type="NCBI Taxonomy" id="1231"/>
    <lineage>
        <taxon>Bacteria</taxon>
        <taxon>Pseudomonadati</taxon>
        <taxon>Pseudomonadota</taxon>
        <taxon>Betaproteobacteria</taxon>
        <taxon>Nitrosomonadales</taxon>
        <taxon>Nitrosomonadaceae</taxon>
        <taxon>Nitrosospira</taxon>
    </lineage>
</organism>